<keyword evidence="1" id="KW-0472">Membrane</keyword>
<dbReference type="AlphaFoldDB" id="A0A1F5HW33"/>
<protein>
    <submittedName>
        <fullName evidence="2">Uncharacterized protein</fullName>
    </submittedName>
</protein>
<keyword evidence="1" id="KW-0812">Transmembrane</keyword>
<name>A0A1F5HW33_9BACT</name>
<organism evidence="2 3">
    <name type="scientific">Candidatus Curtissbacteria bacterium RIFCSPLOWO2_01_FULL_42_26</name>
    <dbReference type="NCBI Taxonomy" id="1797729"/>
    <lineage>
        <taxon>Bacteria</taxon>
        <taxon>Candidatus Curtissiibacteriota</taxon>
    </lineage>
</organism>
<gene>
    <name evidence="2" type="ORF">A3A60_03765</name>
</gene>
<dbReference type="Proteomes" id="UP000179227">
    <property type="component" value="Unassembled WGS sequence"/>
</dbReference>
<dbReference type="Gene3D" id="2.60.40.10">
    <property type="entry name" value="Immunoglobulins"/>
    <property type="match status" value="1"/>
</dbReference>
<evidence type="ECO:0000313" key="2">
    <source>
        <dbReference type="EMBL" id="OGE08205.1"/>
    </source>
</evidence>
<sequence>MPKNDDSGEKRGPIEKTEKGWPINPIGVVALIVFGFIVIFLIARPFFAQKTTILQQDQQQNAAGGSITSPAAGDVIRKSTLNISLSVEKPGDVDKVEFWVKTYADNKWTMIGEATTPPFTLNWQIPDQFQNKAVALTTHIYNKDGTVIKDPGGWREGIIILGQ</sequence>
<dbReference type="EMBL" id="MFBS01000041">
    <property type="protein sequence ID" value="OGE08205.1"/>
    <property type="molecule type" value="Genomic_DNA"/>
</dbReference>
<feature type="transmembrane region" description="Helical" evidence="1">
    <location>
        <begin position="20"/>
        <end position="43"/>
    </location>
</feature>
<keyword evidence="1" id="KW-1133">Transmembrane helix</keyword>
<proteinExistence type="predicted"/>
<reference evidence="2 3" key="1">
    <citation type="journal article" date="2016" name="Nat. Commun.">
        <title>Thousands of microbial genomes shed light on interconnected biogeochemical processes in an aquifer system.</title>
        <authorList>
            <person name="Anantharaman K."/>
            <person name="Brown C.T."/>
            <person name="Hug L.A."/>
            <person name="Sharon I."/>
            <person name="Castelle C.J."/>
            <person name="Probst A.J."/>
            <person name="Thomas B.C."/>
            <person name="Singh A."/>
            <person name="Wilkins M.J."/>
            <person name="Karaoz U."/>
            <person name="Brodie E.L."/>
            <person name="Williams K.H."/>
            <person name="Hubbard S.S."/>
            <person name="Banfield J.F."/>
        </authorList>
    </citation>
    <scope>NUCLEOTIDE SEQUENCE [LARGE SCALE GENOMIC DNA]</scope>
</reference>
<dbReference type="InterPro" id="IPR013783">
    <property type="entry name" value="Ig-like_fold"/>
</dbReference>
<evidence type="ECO:0000313" key="3">
    <source>
        <dbReference type="Proteomes" id="UP000179227"/>
    </source>
</evidence>
<evidence type="ECO:0000256" key="1">
    <source>
        <dbReference type="SAM" id="Phobius"/>
    </source>
</evidence>
<accession>A0A1F5HW33</accession>
<dbReference type="Pfam" id="PF17957">
    <property type="entry name" value="Big_7"/>
    <property type="match status" value="1"/>
</dbReference>
<comment type="caution">
    <text evidence="2">The sequence shown here is derived from an EMBL/GenBank/DDBJ whole genome shotgun (WGS) entry which is preliminary data.</text>
</comment>